<proteinExistence type="evidence at transcript level"/>
<dbReference type="AlphaFoldDB" id="A0A0F7QHP7"/>
<accession>A0A0F7QHP7</accession>
<evidence type="ECO:0000256" key="2">
    <source>
        <dbReference type="ARBA" id="ARBA00008685"/>
    </source>
</evidence>
<evidence type="ECO:0000256" key="9">
    <source>
        <dbReference type="SAM" id="Phobius"/>
    </source>
</evidence>
<dbReference type="SUPFAM" id="SSF53850">
    <property type="entry name" value="Periplasmic binding protein-like II"/>
    <property type="match status" value="1"/>
</dbReference>
<dbReference type="PANTHER" id="PTHR42643:SF24">
    <property type="entry name" value="IONOTROPIC RECEPTOR 60A"/>
    <property type="match status" value="1"/>
</dbReference>
<comment type="subcellular location">
    <subcellularLocation>
        <location evidence="1">Cell membrane</location>
        <topology evidence="1">Multi-pass membrane protein</topology>
    </subcellularLocation>
</comment>
<dbReference type="Pfam" id="PF00060">
    <property type="entry name" value="Lig_chan"/>
    <property type="match status" value="1"/>
</dbReference>
<evidence type="ECO:0000256" key="4">
    <source>
        <dbReference type="ARBA" id="ARBA00022692"/>
    </source>
</evidence>
<evidence type="ECO:0000259" key="10">
    <source>
        <dbReference type="Pfam" id="PF00060"/>
    </source>
</evidence>
<organism evidence="11">
    <name type="scientific">Ostrinia furnacalis</name>
    <name type="common">Asian corn borer</name>
    <dbReference type="NCBI Taxonomy" id="93504"/>
    <lineage>
        <taxon>Eukaryota</taxon>
        <taxon>Metazoa</taxon>
        <taxon>Ecdysozoa</taxon>
        <taxon>Arthropoda</taxon>
        <taxon>Hexapoda</taxon>
        <taxon>Insecta</taxon>
        <taxon>Pterygota</taxon>
        <taxon>Neoptera</taxon>
        <taxon>Endopterygota</taxon>
        <taxon>Lepidoptera</taxon>
        <taxon>Glossata</taxon>
        <taxon>Ditrysia</taxon>
        <taxon>Pyraloidea</taxon>
        <taxon>Crambidae</taxon>
        <taxon>Pyraustinae</taxon>
        <taxon>Ostrinia</taxon>
    </lineage>
</organism>
<evidence type="ECO:0000256" key="6">
    <source>
        <dbReference type="ARBA" id="ARBA00023136"/>
    </source>
</evidence>
<evidence type="ECO:0000256" key="5">
    <source>
        <dbReference type="ARBA" id="ARBA00022989"/>
    </source>
</evidence>
<dbReference type="GO" id="GO:0005886">
    <property type="term" value="C:plasma membrane"/>
    <property type="evidence" value="ECO:0007669"/>
    <property type="project" value="UniProtKB-SubCell"/>
</dbReference>
<dbReference type="GO" id="GO:0050906">
    <property type="term" value="P:detection of stimulus involved in sensory perception"/>
    <property type="evidence" value="ECO:0007669"/>
    <property type="project" value="UniProtKB-ARBA"/>
</dbReference>
<evidence type="ECO:0000256" key="8">
    <source>
        <dbReference type="ARBA" id="ARBA00023180"/>
    </source>
</evidence>
<keyword evidence="6 9" id="KW-0472">Membrane</keyword>
<evidence type="ECO:0000256" key="7">
    <source>
        <dbReference type="ARBA" id="ARBA00023170"/>
    </source>
</evidence>
<dbReference type="InterPro" id="IPR001320">
    <property type="entry name" value="Iontro_rcpt_C"/>
</dbReference>
<keyword evidence="4 9" id="KW-0812">Transmembrane</keyword>
<feature type="transmembrane region" description="Helical" evidence="9">
    <location>
        <begin position="434"/>
        <end position="457"/>
    </location>
</feature>
<keyword evidence="8" id="KW-0325">Glycoprotein</keyword>
<dbReference type="Gene3D" id="1.10.287.70">
    <property type="match status" value="1"/>
</dbReference>
<keyword evidence="7 11" id="KW-0675">Receptor</keyword>
<dbReference type="Gene3D" id="3.40.190.10">
    <property type="entry name" value="Periplasmic binding protein-like II"/>
    <property type="match status" value="1"/>
</dbReference>
<reference evidence="11" key="1">
    <citation type="journal article" date="2015" name="PLoS ONE">
        <title>Identification of Candidate Odorant Receptors in Asian Corn Borer Ostrinia furnacalis.</title>
        <authorList>
            <person name="Yang B."/>
            <person name="Ozaki K."/>
            <person name="Ishikawa Y."/>
            <person name="Matsuo T."/>
        </authorList>
    </citation>
    <scope>NUCLEOTIDE SEQUENCE</scope>
    <source>
        <tissue evidence="11">Antenna</tissue>
    </source>
</reference>
<dbReference type="GO" id="GO:0015276">
    <property type="term" value="F:ligand-gated monoatomic ion channel activity"/>
    <property type="evidence" value="ECO:0007669"/>
    <property type="project" value="InterPro"/>
</dbReference>
<keyword evidence="5 9" id="KW-1133">Transmembrane helix</keyword>
<protein>
    <submittedName>
        <fullName evidence="11">Ionotropic receptor</fullName>
    </submittedName>
</protein>
<evidence type="ECO:0000313" key="11">
    <source>
        <dbReference type="EMBL" id="BAR64809.1"/>
    </source>
</evidence>
<feature type="domain" description="Ionotropic glutamate receptor C-terminal" evidence="10">
    <location>
        <begin position="171"/>
        <end position="442"/>
    </location>
</feature>
<gene>
    <name evidence="11" type="primary">OfurIR76b</name>
</gene>
<keyword evidence="3" id="KW-1003">Cell membrane</keyword>
<sequence length="547" mass="61954">MATGIELIISTICNATFCEPVYDNPVLESHTSSNLHQYRDLIKELNGKHLKIGTYNNRPFSWVERGENGTLIGNGVSFVLVDILQKRFNFTYEVVVPQKNFEMGGAKPEDSLIGLVNNGQVDMAAAFLPKLTRFHEKVSFSYDLDEGIWVMMLKRPKESAAGSGLLAPFNSAVWYLILVAVLSYGPCITLLTKLRSRLVPDGEKYIPMSPSFWFVYGAFIKQGTNLAPDANTTRVLFTTWWIFIILLSAFYTANLTAFLTLSKFTLDIENPQDLYKKNYRWVSAEGGAVQYVVSSPNEVLYYLSRMISTGRAEFRSMTSLYDYLPLVNGGAVLVEERVGIDELMYGDYLRKAREGVAETDRCTYVIAPNFFMKKLRGFAYPKNSKLTGVFDSVLSYVLQAGIVDFLEHRDLPSTKICPLDLQSKDRQLLNSDLLMTYMIMFTGLAAAIAVFIGEVIVKRYIIKDSKSNKLKRKKTKFQKNPRFYNYDDSRPPPYDSIFGRSPKIKVNAATKTKIINGREYLVIDAANGDTRLIPVRTPSAFLYRLDR</sequence>
<dbReference type="PANTHER" id="PTHR42643">
    <property type="entry name" value="IONOTROPIC RECEPTOR 20A-RELATED"/>
    <property type="match status" value="1"/>
</dbReference>
<feature type="transmembrane region" description="Helical" evidence="9">
    <location>
        <begin position="240"/>
        <end position="261"/>
    </location>
</feature>
<comment type="similarity">
    <text evidence="2">Belongs to the glutamate-gated ion channel (TC 1.A.10.1) family.</text>
</comment>
<feature type="transmembrane region" description="Helical" evidence="9">
    <location>
        <begin position="172"/>
        <end position="192"/>
    </location>
</feature>
<evidence type="ECO:0000256" key="3">
    <source>
        <dbReference type="ARBA" id="ARBA00022475"/>
    </source>
</evidence>
<dbReference type="EMBL" id="LC017795">
    <property type="protein sequence ID" value="BAR64809.1"/>
    <property type="molecule type" value="mRNA"/>
</dbReference>
<dbReference type="InterPro" id="IPR052192">
    <property type="entry name" value="Insect_Ionotropic_Sensory_Rcpt"/>
</dbReference>
<evidence type="ECO:0000256" key="1">
    <source>
        <dbReference type="ARBA" id="ARBA00004651"/>
    </source>
</evidence>
<name>A0A0F7QHP7_OSTFU</name>